<dbReference type="NCBIfam" id="TIGR02607">
    <property type="entry name" value="antidote_HigA"/>
    <property type="match status" value="1"/>
</dbReference>
<dbReference type="Pfam" id="PF01381">
    <property type="entry name" value="HTH_3"/>
    <property type="match status" value="1"/>
</dbReference>
<dbReference type="KEGG" id="pla:Plav_0019"/>
<reference evidence="3 4" key="1">
    <citation type="journal article" date="2011" name="Stand. Genomic Sci.">
        <title>Complete genome sequence of Parvibaculum lavamentivorans type strain (DS-1(T)).</title>
        <authorList>
            <person name="Schleheck D."/>
            <person name="Weiss M."/>
            <person name="Pitluck S."/>
            <person name="Bruce D."/>
            <person name="Land M.L."/>
            <person name="Han S."/>
            <person name="Saunders E."/>
            <person name="Tapia R."/>
            <person name="Detter C."/>
            <person name="Brettin T."/>
            <person name="Han J."/>
            <person name="Woyke T."/>
            <person name="Goodwin L."/>
            <person name="Pennacchio L."/>
            <person name="Nolan M."/>
            <person name="Cook A.M."/>
            <person name="Kjelleberg S."/>
            <person name="Thomas T."/>
        </authorList>
    </citation>
    <scope>NUCLEOTIDE SEQUENCE [LARGE SCALE GENOMIC DNA]</scope>
    <source>
        <strain evidence="4">DS-1 / DSM 13023 / NCIMB 13966</strain>
    </source>
</reference>
<dbReference type="OrthoDB" id="3174593at2"/>
<dbReference type="STRING" id="402881.Plav_0019"/>
<proteinExistence type="predicted"/>
<dbReference type="Gene3D" id="1.10.260.40">
    <property type="entry name" value="lambda repressor-like DNA-binding domains"/>
    <property type="match status" value="1"/>
</dbReference>
<dbReference type="PANTHER" id="PTHR36924">
    <property type="entry name" value="ANTITOXIN HIGA-1"/>
    <property type="match status" value="1"/>
</dbReference>
<dbReference type="PANTHER" id="PTHR36924:SF1">
    <property type="entry name" value="ANTITOXIN HIGA-1"/>
    <property type="match status" value="1"/>
</dbReference>
<accession>A7HP09</accession>
<dbReference type="HOGENOM" id="CLU_140230_5_2_5"/>
<organism evidence="3 4">
    <name type="scientific">Parvibaculum lavamentivorans (strain DS-1 / DSM 13023 / NCIMB 13966)</name>
    <dbReference type="NCBI Taxonomy" id="402881"/>
    <lineage>
        <taxon>Bacteria</taxon>
        <taxon>Pseudomonadati</taxon>
        <taxon>Pseudomonadota</taxon>
        <taxon>Alphaproteobacteria</taxon>
        <taxon>Hyphomicrobiales</taxon>
        <taxon>Parvibaculaceae</taxon>
        <taxon>Parvibaculum</taxon>
    </lineage>
</organism>
<dbReference type="eggNOG" id="COG3093">
    <property type="taxonomic scope" value="Bacteria"/>
</dbReference>
<dbReference type="GO" id="GO:0003677">
    <property type="term" value="F:DNA binding"/>
    <property type="evidence" value="ECO:0007669"/>
    <property type="project" value="UniProtKB-KW"/>
</dbReference>
<dbReference type="InterPro" id="IPR013430">
    <property type="entry name" value="Toxin_antidote_HigA"/>
</dbReference>
<keyword evidence="4" id="KW-1185">Reference proteome</keyword>
<dbReference type="CDD" id="cd00093">
    <property type="entry name" value="HTH_XRE"/>
    <property type="match status" value="1"/>
</dbReference>
<gene>
    <name evidence="3" type="ordered locus">Plav_0019</name>
</gene>
<dbReference type="Proteomes" id="UP000006377">
    <property type="component" value="Chromosome"/>
</dbReference>
<evidence type="ECO:0000259" key="2">
    <source>
        <dbReference type="PROSITE" id="PS50943"/>
    </source>
</evidence>
<dbReference type="AlphaFoldDB" id="A7HP09"/>
<dbReference type="EMBL" id="CP000774">
    <property type="protein sequence ID" value="ABS61642.1"/>
    <property type="molecule type" value="Genomic_DNA"/>
</dbReference>
<evidence type="ECO:0000256" key="1">
    <source>
        <dbReference type="ARBA" id="ARBA00023125"/>
    </source>
</evidence>
<dbReference type="RefSeq" id="WP_011994933.1">
    <property type="nucleotide sequence ID" value="NC_009719.1"/>
</dbReference>
<dbReference type="SUPFAM" id="SSF47413">
    <property type="entry name" value="lambda repressor-like DNA-binding domains"/>
    <property type="match status" value="1"/>
</dbReference>
<feature type="domain" description="HTH cro/C1-type" evidence="2">
    <location>
        <begin position="21"/>
        <end position="68"/>
    </location>
</feature>
<dbReference type="InterPro" id="IPR010982">
    <property type="entry name" value="Lambda_DNA-bd_dom_sf"/>
</dbReference>
<keyword evidence="1" id="KW-0238">DNA-binding</keyword>
<dbReference type="InterPro" id="IPR001387">
    <property type="entry name" value="Cro/C1-type_HTH"/>
</dbReference>
<protein>
    <submittedName>
        <fullName evidence="3">Plasmid maintenance system antidote protein, XRE family</fullName>
    </submittedName>
</protein>
<evidence type="ECO:0000313" key="4">
    <source>
        <dbReference type="Proteomes" id="UP000006377"/>
    </source>
</evidence>
<name>A7HP09_PARL1</name>
<dbReference type="SMART" id="SM00530">
    <property type="entry name" value="HTH_XRE"/>
    <property type="match status" value="1"/>
</dbReference>
<dbReference type="PROSITE" id="PS50943">
    <property type="entry name" value="HTH_CROC1"/>
    <property type="match status" value="1"/>
</dbReference>
<sequence length="98" mass="10791">MTKIAPIHPGEVLAEDFMKPLGLSANALAQKLGVPANRISTIVAGRRDVSPDTALRLERAFGSSAEFWLNMQARYDLETARDRIDRKELASIKTIRAA</sequence>
<evidence type="ECO:0000313" key="3">
    <source>
        <dbReference type="EMBL" id="ABS61642.1"/>
    </source>
</evidence>